<evidence type="ECO:0000256" key="1">
    <source>
        <dbReference type="ARBA" id="ARBA00004777"/>
    </source>
</evidence>
<dbReference type="STRING" id="1798531.A2392_03220"/>
<gene>
    <name evidence="11" type="ORF">A2392_03220</name>
</gene>
<dbReference type="InterPro" id="IPR000672">
    <property type="entry name" value="THF_DH/CycHdrlase"/>
</dbReference>
<evidence type="ECO:0000256" key="4">
    <source>
        <dbReference type="ARBA" id="ARBA00022801"/>
    </source>
</evidence>
<dbReference type="Pfam" id="PF02882">
    <property type="entry name" value="THF_DHG_CYH_C"/>
    <property type="match status" value="1"/>
</dbReference>
<keyword evidence="8" id="KW-0511">Multifunctional enzyme</keyword>
<dbReference type="PANTHER" id="PTHR48099:SF5">
    <property type="entry name" value="C-1-TETRAHYDROFOLATE SYNTHASE, CYTOPLASMIC"/>
    <property type="match status" value="1"/>
</dbReference>
<evidence type="ECO:0000256" key="5">
    <source>
        <dbReference type="ARBA" id="ARBA00022857"/>
    </source>
</evidence>
<dbReference type="GO" id="GO:0004488">
    <property type="term" value="F:methylenetetrahydrofolate dehydrogenase (NADP+) activity"/>
    <property type="evidence" value="ECO:0007669"/>
    <property type="project" value="InterPro"/>
</dbReference>
<evidence type="ECO:0000313" key="12">
    <source>
        <dbReference type="Proteomes" id="UP000177395"/>
    </source>
</evidence>
<reference evidence="11 12" key="1">
    <citation type="journal article" date="2016" name="Nat. Commun.">
        <title>Thousands of microbial genomes shed light on interconnected biogeochemical processes in an aquifer system.</title>
        <authorList>
            <person name="Anantharaman K."/>
            <person name="Brown C.T."/>
            <person name="Hug L.A."/>
            <person name="Sharon I."/>
            <person name="Castelle C.J."/>
            <person name="Probst A.J."/>
            <person name="Thomas B.C."/>
            <person name="Singh A."/>
            <person name="Wilkins M.J."/>
            <person name="Karaoz U."/>
            <person name="Brodie E.L."/>
            <person name="Williams K.H."/>
            <person name="Hubbard S.S."/>
            <person name="Banfield J.F."/>
        </authorList>
    </citation>
    <scope>NUCLEOTIDE SEQUENCE [LARGE SCALE GENOMIC DNA]</scope>
</reference>
<dbReference type="GO" id="GO:0005829">
    <property type="term" value="C:cytosol"/>
    <property type="evidence" value="ECO:0007669"/>
    <property type="project" value="TreeGrafter"/>
</dbReference>
<dbReference type="InterPro" id="IPR020630">
    <property type="entry name" value="THF_DH/CycHdrlase_cat_dom"/>
</dbReference>
<dbReference type="GO" id="GO:0035999">
    <property type="term" value="P:tetrahydrofolate interconversion"/>
    <property type="evidence" value="ECO:0007669"/>
    <property type="project" value="TreeGrafter"/>
</dbReference>
<evidence type="ECO:0000256" key="2">
    <source>
        <dbReference type="ARBA" id="ARBA00022563"/>
    </source>
</evidence>
<evidence type="ECO:0000256" key="3">
    <source>
        <dbReference type="ARBA" id="ARBA00022755"/>
    </source>
</evidence>
<accession>A0A1F6FJF4</accession>
<dbReference type="SUPFAM" id="SSF53223">
    <property type="entry name" value="Aminoacid dehydrogenase-like, N-terminal domain"/>
    <property type="match status" value="1"/>
</dbReference>
<dbReference type="AlphaFoldDB" id="A0A1F6FJF4"/>
<keyword evidence="7" id="KW-0486">Methionine biosynthesis</keyword>
<dbReference type="Pfam" id="PF00763">
    <property type="entry name" value="THF_DHG_CYH"/>
    <property type="match status" value="1"/>
</dbReference>
<dbReference type="InterPro" id="IPR046346">
    <property type="entry name" value="Aminoacid_DH-like_N_sf"/>
</dbReference>
<keyword evidence="2" id="KW-0554">One-carbon metabolism</keyword>
<evidence type="ECO:0000313" key="11">
    <source>
        <dbReference type="EMBL" id="OGG85982.1"/>
    </source>
</evidence>
<dbReference type="EMBL" id="MFMS01000003">
    <property type="protein sequence ID" value="OGG85982.1"/>
    <property type="molecule type" value="Genomic_DNA"/>
</dbReference>
<dbReference type="Proteomes" id="UP000177395">
    <property type="component" value="Unassembled WGS sequence"/>
</dbReference>
<evidence type="ECO:0008006" key="13">
    <source>
        <dbReference type="Google" id="ProtNLM"/>
    </source>
</evidence>
<dbReference type="GO" id="GO:0004477">
    <property type="term" value="F:methenyltetrahydrofolate cyclohydrolase activity"/>
    <property type="evidence" value="ECO:0007669"/>
    <property type="project" value="TreeGrafter"/>
</dbReference>
<proteinExistence type="predicted"/>
<dbReference type="SUPFAM" id="SSF51735">
    <property type="entry name" value="NAD(P)-binding Rossmann-fold domains"/>
    <property type="match status" value="1"/>
</dbReference>
<organism evidence="11 12">
    <name type="scientific">Candidatus Kaiserbacteria bacterium RIFOXYB1_FULL_46_14</name>
    <dbReference type="NCBI Taxonomy" id="1798531"/>
    <lineage>
        <taxon>Bacteria</taxon>
        <taxon>Candidatus Kaiseribacteriota</taxon>
    </lineage>
</organism>
<dbReference type="GO" id="GO:0006164">
    <property type="term" value="P:purine nucleotide biosynthetic process"/>
    <property type="evidence" value="ECO:0007669"/>
    <property type="project" value="UniProtKB-KW"/>
</dbReference>
<keyword evidence="4" id="KW-0378">Hydrolase</keyword>
<evidence type="ECO:0000259" key="9">
    <source>
        <dbReference type="Pfam" id="PF00763"/>
    </source>
</evidence>
<comment type="pathway">
    <text evidence="1">One-carbon metabolism; tetrahydrofolate interconversion.</text>
</comment>
<name>A0A1F6FJF4_9BACT</name>
<keyword evidence="6" id="KW-0560">Oxidoreductase</keyword>
<evidence type="ECO:0000256" key="7">
    <source>
        <dbReference type="ARBA" id="ARBA00023167"/>
    </source>
</evidence>
<dbReference type="InterPro" id="IPR020631">
    <property type="entry name" value="THF_DH/CycHdrlase_NAD-bd_dom"/>
</dbReference>
<evidence type="ECO:0000259" key="10">
    <source>
        <dbReference type="Pfam" id="PF02882"/>
    </source>
</evidence>
<dbReference type="PRINTS" id="PR00085">
    <property type="entry name" value="THFDHDRGNASE"/>
</dbReference>
<keyword evidence="3" id="KW-0658">Purine biosynthesis</keyword>
<feature type="domain" description="Tetrahydrofolate dehydrogenase/cyclohydrolase catalytic" evidence="9">
    <location>
        <begin position="3"/>
        <end position="112"/>
    </location>
</feature>
<evidence type="ECO:0000256" key="6">
    <source>
        <dbReference type="ARBA" id="ARBA00023002"/>
    </source>
</evidence>
<comment type="caution">
    <text evidence="11">The sequence shown here is derived from an EMBL/GenBank/DDBJ whole genome shotgun (WGS) entry which is preliminary data.</text>
</comment>
<sequence>MLVDGKTIAADIYRELKEELSGRTKRPRLLVVTAAPNVETQKYLNLKCRFAEELGIEVVVQEFSSEVTTQDIQDFLVGAFATYDGVIIQLPLPVQVDTALLLSLLPKQLDIDVANYVATEAEILPPVVGAIKEISKRHQIDFVGKKVVVVGRGRLVGKPAALWAEAQSAAVTVVDKDTVDASTILKEADIIISGAGVPGLITPEQIKEGVAIFDASTSEEGGVLRGDADPACAEKCSVFTPVPGGIGPVTVAVLLRNLVQLTKPSS</sequence>
<keyword evidence="7" id="KW-0028">Amino-acid biosynthesis</keyword>
<feature type="domain" description="Tetrahydrofolate dehydrogenase/cyclohydrolase NAD(P)-binding" evidence="10">
    <location>
        <begin position="130"/>
        <end position="263"/>
    </location>
</feature>
<keyword evidence="5" id="KW-0521">NADP</keyword>
<dbReference type="PANTHER" id="PTHR48099">
    <property type="entry name" value="C-1-TETRAHYDROFOLATE SYNTHASE, CYTOPLASMIC-RELATED"/>
    <property type="match status" value="1"/>
</dbReference>
<dbReference type="InterPro" id="IPR036291">
    <property type="entry name" value="NAD(P)-bd_dom_sf"/>
</dbReference>
<evidence type="ECO:0000256" key="8">
    <source>
        <dbReference type="ARBA" id="ARBA00023268"/>
    </source>
</evidence>
<dbReference type="Gene3D" id="3.40.50.720">
    <property type="entry name" value="NAD(P)-binding Rossmann-like Domain"/>
    <property type="match status" value="1"/>
</dbReference>
<protein>
    <recommendedName>
        <fullName evidence="13">Methenyltetrahydrofolate cyclohydrolase</fullName>
    </recommendedName>
</protein>
<dbReference type="Gene3D" id="3.40.50.10860">
    <property type="entry name" value="Leucine Dehydrogenase, chain A, domain 1"/>
    <property type="match status" value="1"/>
</dbReference>
<dbReference type="GO" id="GO:0009086">
    <property type="term" value="P:methionine biosynthetic process"/>
    <property type="evidence" value="ECO:0007669"/>
    <property type="project" value="UniProtKB-KW"/>
</dbReference>